<keyword evidence="3" id="KW-1003">Cell membrane</keyword>
<evidence type="ECO:0000313" key="8">
    <source>
        <dbReference type="EMBL" id="AZQ42031.1"/>
    </source>
</evidence>
<dbReference type="AlphaFoldDB" id="A0A3Q9EZ37"/>
<dbReference type="InterPro" id="IPR003688">
    <property type="entry name" value="TraG/VirD4"/>
</dbReference>
<feature type="transmembrane region" description="Helical" evidence="7">
    <location>
        <begin position="7"/>
        <end position="29"/>
    </location>
</feature>
<dbReference type="EMBL" id="CP034543">
    <property type="protein sequence ID" value="AZQ42031.1"/>
    <property type="molecule type" value="Genomic_DNA"/>
</dbReference>
<keyword evidence="5 7" id="KW-1133">Transmembrane helix</keyword>
<feature type="transmembrane region" description="Helical" evidence="7">
    <location>
        <begin position="55"/>
        <end position="81"/>
    </location>
</feature>
<organism evidence="8 9">
    <name type="scientific">Streptococcus periodonticum</name>
    <dbReference type="NCBI Taxonomy" id="2490633"/>
    <lineage>
        <taxon>Bacteria</taxon>
        <taxon>Bacillati</taxon>
        <taxon>Bacillota</taxon>
        <taxon>Bacilli</taxon>
        <taxon>Lactobacillales</taxon>
        <taxon>Streptococcaceae</taxon>
        <taxon>Streptococcus</taxon>
    </lineage>
</organism>
<name>A0A3Q9EZ37_9STRE</name>
<evidence type="ECO:0000256" key="1">
    <source>
        <dbReference type="ARBA" id="ARBA00004651"/>
    </source>
</evidence>
<dbReference type="Proteomes" id="UP000272924">
    <property type="component" value="Chromosome"/>
</dbReference>
<reference evidence="9" key="1">
    <citation type="submission" date="2018-12" db="EMBL/GenBank/DDBJ databases">
        <title>Genome sequencing of Streptococcus sp. KCOM 2412 (= ChDC F135).</title>
        <authorList>
            <person name="Kook J.-K."/>
            <person name="Park S.-N."/>
            <person name="Lim Y.K."/>
        </authorList>
    </citation>
    <scope>NUCLEOTIDE SEQUENCE [LARGE SCALE GENOMIC DNA]</scope>
    <source>
        <strain evidence="9">KCOM 2412</strain>
    </source>
</reference>
<dbReference type="PANTHER" id="PTHR37937">
    <property type="entry name" value="CONJUGATIVE TRANSFER: DNA TRANSPORT"/>
    <property type="match status" value="1"/>
</dbReference>
<keyword evidence="6 7" id="KW-0472">Membrane</keyword>
<protein>
    <submittedName>
        <fullName evidence="8">Conjugal transfer protein TraG</fullName>
    </submittedName>
</protein>
<evidence type="ECO:0000256" key="4">
    <source>
        <dbReference type="ARBA" id="ARBA00022692"/>
    </source>
</evidence>
<evidence type="ECO:0000256" key="3">
    <source>
        <dbReference type="ARBA" id="ARBA00022475"/>
    </source>
</evidence>
<accession>A0A3Q9EZ37</accession>
<evidence type="ECO:0000256" key="2">
    <source>
        <dbReference type="ARBA" id="ARBA00008806"/>
    </source>
</evidence>
<dbReference type="GO" id="GO:0005886">
    <property type="term" value="C:plasma membrane"/>
    <property type="evidence" value="ECO:0007669"/>
    <property type="project" value="UniProtKB-SubCell"/>
</dbReference>
<keyword evidence="9" id="KW-1185">Reference proteome</keyword>
<gene>
    <name evidence="8" type="ORF">EHW89_05980</name>
</gene>
<dbReference type="RefSeq" id="WP_126467297.1">
    <property type="nucleotide sequence ID" value="NZ_CP034543.1"/>
</dbReference>
<dbReference type="KEGG" id="spei:EHW89_05980"/>
<sequence length="601" mass="69461">MKSSRNILPYLIAGIFFFYFFHTAEHYYALSKEAVPFLSLEQLDWLLSNMDQYSFINFSFTSSSLLWGSIGFLLPLFLYVYKGDRGTYRQGEEQGSARFAFLKEMKRFEDKDPDKNMIFSKQVRMGLFNFRLAYNVQLNKNVLIIGLPGDGKTFTFVLPNIMQLNSSFVITDPKGNLVHETGKMLERHSYAVKIFDLIRLKNSDRFNVFHYMHSELDIDRISEAITEGTKKSEYQGEDFWVQAELMLQRALLGYLYFDSLDDETGERLYLPNLSDVSDLLRNIGREDPEIPSPVEQMFEELEERKPGNYACKQWQLFKNAKGETKASVIYILSARYSLFDHDDVKRLISEDTMEIDTWNTKKTAVFIAIPETNNAYNFLSSILFAVGFEVLTHKADDILQGKVKGLSRKDLVHIQWIFDEFAQIGKIPNFSQVLASIRSREMSAKIILQAVNQLQSLYKSEWKTIFNNCATHVFLGTNDKDTMEYYSTRSGKQTIRIRNYSKSYGARNGSSSENRQIQGRPLMTPDEIARIGVDEALVFISKQHVFRDKKASVLEHPRAAQIAHSPEDDTWYEYEKKGTDIDEFILNAIDLTEEFKAQLAA</sequence>
<dbReference type="PANTHER" id="PTHR37937:SF1">
    <property type="entry name" value="CONJUGATIVE TRANSFER: DNA TRANSPORT"/>
    <property type="match status" value="1"/>
</dbReference>
<evidence type="ECO:0000256" key="6">
    <source>
        <dbReference type="ARBA" id="ARBA00023136"/>
    </source>
</evidence>
<comment type="subcellular location">
    <subcellularLocation>
        <location evidence="1">Cell membrane</location>
        <topology evidence="1">Multi-pass membrane protein</topology>
    </subcellularLocation>
</comment>
<dbReference type="SUPFAM" id="SSF52540">
    <property type="entry name" value="P-loop containing nucleoside triphosphate hydrolases"/>
    <property type="match status" value="1"/>
</dbReference>
<keyword evidence="4 7" id="KW-0812">Transmembrane</keyword>
<dbReference type="InterPro" id="IPR027417">
    <property type="entry name" value="P-loop_NTPase"/>
</dbReference>
<evidence type="ECO:0000256" key="7">
    <source>
        <dbReference type="SAM" id="Phobius"/>
    </source>
</evidence>
<proteinExistence type="inferred from homology"/>
<evidence type="ECO:0000256" key="5">
    <source>
        <dbReference type="ARBA" id="ARBA00022989"/>
    </source>
</evidence>
<dbReference type="Gene3D" id="3.40.50.300">
    <property type="entry name" value="P-loop containing nucleotide triphosphate hydrolases"/>
    <property type="match status" value="1"/>
</dbReference>
<evidence type="ECO:0000313" key="9">
    <source>
        <dbReference type="Proteomes" id="UP000272924"/>
    </source>
</evidence>
<dbReference type="NCBIfam" id="NF045973">
    <property type="entry name" value="conju_CD1115"/>
    <property type="match status" value="1"/>
</dbReference>
<dbReference type="CDD" id="cd01127">
    <property type="entry name" value="TrwB_TraG_TraD_VirD4"/>
    <property type="match status" value="1"/>
</dbReference>
<dbReference type="Pfam" id="PF02534">
    <property type="entry name" value="T4SS-DNA_transf"/>
    <property type="match status" value="1"/>
</dbReference>
<comment type="similarity">
    <text evidence="2">Belongs to the VirD4/TraG family.</text>
</comment>
<dbReference type="InterPro" id="IPR051539">
    <property type="entry name" value="T4SS-coupling_protein"/>
</dbReference>